<keyword evidence="2" id="KW-1185">Reference proteome</keyword>
<organism evidence="1 2">
    <name type="scientific">Tegillarca granosa</name>
    <name type="common">Malaysian cockle</name>
    <name type="synonym">Anadara granosa</name>
    <dbReference type="NCBI Taxonomy" id="220873"/>
    <lineage>
        <taxon>Eukaryota</taxon>
        <taxon>Metazoa</taxon>
        <taxon>Spiralia</taxon>
        <taxon>Lophotrochozoa</taxon>
        <taxon>Mollusca</taxon>
        <taxon>Bivalvia</taxon>
        <taxon>Autobranchia</taxon>
        <taxon>Pteriomorphia</taxon>
        <taxon>Arcoida</taxon>
        <taxon>Arcoidea</taxon>
        <taxon>Arcidae</taxon>
        <taxon>Tegillarca</taxon>
    </lineage>
</organism>
<name>A0ABQ9FPA6_TEGGR</name>
<reference evidence="1 2" key="1">
    <citation type="submission" date="2022-12" db="EMBL/GenBank/DDBJ databases">
        <title>Chromosome-level genome of Tegillarca granosa.</title>
        <authorList>
            <person name="Kim J."/>
        </authorList>
    </citation>
    <scope>NUCLEOTIDE SEQUENCE [LARGE SCALE GENOMIC DNA]</scope>
    <source>
        <strain evidence="1">Teg-2019</strain>
        <tissue evidence="1">Adductor muscle</tissue>
    </source>
</reference>
<dbReference type="InterPro" id="IPR013785">
    <property type="entry name" value="Aldolase_TIM"/>
</dbReference>
<protein>
    <recommendedName>
        <fullName evidence="3">N-acetylneuraminate lyase</fullName>
    </recommendedName>
</protein>
<accession>A0ABQ9FPA6</accession>
<evidence type="ECO:0000313" key="1">
    <source>
        <dbReference type="EMBL" id="KAJ8319114.1"/>
    </source>
</evidence>
<proteinExistence type="predicted"/>
<dbReference type="EMBL" id="JARBDR010000214">
    <property type="protein sequence ID" value="KAJ8319114.1"/>
    <property type="molecule type" value="Genomic_DNA"/>
</dbReference>
<dbReference type="Proteomes" id="UP001217089">
    <property type="component" value="Unassembled WGS sequence"/>
</dbReference>
<evidence type="ECO:0008006" key="3">
    <source>
        <dbReference type="Google" id="ProtNLM"/>
    </source>
</evidence>
<dbReference type="Gene3D" id="3.20.20.70">
    <property type="entry name" value="Aldolase class I"/>
    <property type="match status" value="1"/>
</dbReference>
<comment type="caution">
    <text evidence="1">The sequence shown here is derived from an EMBL/GenBank/DDBJ whole genome shotgun (WGS) entry which is preliminary data.</text>
</comment>
<sequence length="167" mass="18871">MKHSSREIPNAYACSLVDKKFQVLMGTDVASIFCFRFSDELCRIGFLFLFLNYLCNYLNHATMQFLPYLSLNMEVPVTAPFMGDLFFQLKTLFDKGDLDGARKYQEKAQVINTIRGKYGGGINVAKSIFKIVTGINAGSVRLPLTQLTKEQEENLKNDLDASDAFKL</sequence>
<evidence type="ECO:0000313" key="2">
    <source>
        <dbReference type="Proteomes" id="UP001217089"/>
    </source>
</evidence>
<gene>
    <name evidence="1" type="ORF">KUTeg_004205</name>
</gene>
<dbReference type="SUPFAM" id="SSF51569">
    <property type="entry name" value="Aldolase"/>
    <property type="match status" value="1"/>
</dbReference>